<dbReference type="Gene3D" id="3.40.50.180">
    <property type="entry name" value="Methylesterase CheB, C-terminal domain"/>
    <property type="match status" value="1"/>
</dbReference>
<feature type="coiled-coil region" evidence="9">
    <location>
        <begin position="648"/>
        <end position="735"/>
    </location>
</feature>
<dbReference type="SUPFAM" id="SSF47757">
    <property type="entry name" value="Chemotaxis receptor methyltransferase CheR, N-terminal domain"/>
    <property type="match status" value="1"/>
</dbReference>
<keyword evidence="14" id="KW-1185">Reference proteome</keyword>
<dbReference type="CDD" id="cd16434">
    <property type="entry name" value="CheB-CheR_fusion"/>
    <property type="match status" value="1"/>
</dbReference>
<keyword evidence="7" id="KW-0067">ATP-binding</keyword>
<evidence type="ECO:0000256" key="3">
    <source>
        <dbReference type="ARBA" id="ARBA00022553"/>
    </source>
</evidence>
<evidence type="ECO:0000256" key="2">
    <source>
        <dbReference type="ARBA" id="ARBA00012438"/>
    </source>
</evidence>
<comment type="catalytic activity">
    <reaction evidence="1">
        <text>ATP + protein L-histidine = ADP + protein N-phospho-L-histidine.</text>
        <dbReference type="EC" id="2.7.13.3"/>
    </reaction>
</comment>
<dbReference type="SUPFAM" id="SSF55785">
    <property type="entry name" value="PYP-like sensor domain (PAS domain)"/>
    <property type="match status" value="1"/>
</dbReference>
<dbReference type="InterPro" id="IPR000700">
    <property type="entry name" value="PAS-assoc_C"/>
</dbReference>
<feature type="domain" description="PAC" evidence="10">
    <location>
        <begin position="798"/>
        <end position="849"/>
    </location>
</feature>
<evidence type="ECO:0000259" key="11">
    <source>
        <dbReference type="PROSITE" id="PS50122"/>
    </source>
</evidence>
<dbReference type="Pfam" id="PF01339">
    <property type="entry name" value="CheB_methylest"/>
    <property type="match status" value="1"/>
</dbReference>
<evidence type="ECO:0000256" key="6">
    <source>
        <dbReference type="ARBA" id="ARBA00022777"/>
    </source>
</evidence>
<dbReference type="Gene3D" id="3.40.50.150">
    <property type="entry name" value="Vaccinia Virus protein VP39"/>
    <property type="match status" value="1"/>
</dbReference>
<dbReference type="InterPro" id="IPR050903">
    <property type="entry name" value="Bact_Chemotaxis_MeTrfase"/>
</dbReference>
<dbReference type="Gene3D" id="3.30.565.10">
    <property type="entry name" value="Histidine kinase-like ATPase, C-terminal domain"/>
    <property type="match status" value="1"/>
</dbReference>
<dbReference type="Gene3D" id="3.30.450.20">
    <property type="entry name" value="PAS domain"/>
    <property type="match status" value="1"/>
</dbReference>
<dbReference type="InterPro" id="IPR035909">
    <property type="entry name" value="CheB_C"/>
</dbReference>
<evidence type="ECO:0000256" key="9">
    <source>
        <dbReference type="SAM" id="Coils"/>
    </source>
</evidence>
<keyword evidence="8" id="KW-0145">Chemotaxis</keyword>
<dbReference type="EC" id="2.7.13.3" evidence="2"/>
<dbReference type="SMART" id="SM00138">
    <property type="entry name" value="MeTrc"/>
    <property type="match status" value="1"/>
</dbReference>
<dbReference type="InterPro" id="IPR022641">
    <property type="entry name" value="CheR_N"/>
</dbReference>
<dbReference type="EMBL" id="SPVH01000002">
    <property type="protein sequence ID" value="TFW14190.1"/>
    <property type="molecule type" value="Genomic_DNA"/>
</dbReference>
<evidence type="ECO:0000259" key="12">
    <source>
        <dbReference type="PROSITE" id="PS50123"/>
    </source>
</evidence>
<evidence type="ECO:0000256" key="4">
    <source>
        <dbReference type="ARBA" id="ARBA00022679"/>
    </source>
</evidence>
<dbReference type="InterPro" id="IPR029063">
    <property type="entry name" value="SAM-dependent_MTases_sf"/>
</dbReference>
<dbReference type="SUPFAM" id="SSF55874">
    <property type="entry name" value="ATPase domain of HSP90 chaperone/DNA topoisomerase II/histidine kinase"/>
    <property type="match status" value="1"/>
</dbReference>
<feature type="active site" evidence="8">
    <location>
        <position position="137"/>
    </location>
</feature>
<keyword evidence="3" id="KW-0597">Phosphoprotein</keyword>
<feature type="active site" evidence="8">
    <location>
        <position position="18"/>
    </location>
</feature>
<organism evidence="13 14">
    <name type="scientific">Brevundimonas intermedia</name>
    <dbReference type="NCBI Taxonomy" id="74315"/>
    <lineage>
        <taxon>Bacteria</taxon>
        <taxon>Pseudomonadati</taxon>
        <taxon>Pseudomonadota</taxon>
        <taxon>Alphaproteobacteria</taxon>
        <taxon>Caulobacterales</taxon>
        <taxon>Caulobacteraceae</taxon>
        <taxon>Brevundimonas</taxon>
    </lineage>
</organism>
<dbReference type="InterPro" id="IPR011102">
    <property type="entry name" value="Sig_transdc_His_kinase_HWE"/>
</dbReference>
<comment type="caution">
    <text evidence="13">The sequence shown here is derived from an EMBL/GenBank/DDBJ whole genome shotgun (WGS) entry which is preliminary data.</text>
</comment>
<dbReference type="SUPFAM" id="SSF53335">
    <property type="entry name" value="S-adenosyl-L-methionine-dependent methyltransferases"/>
    <property type="match status" value="1"/>
</dbReference>
<feature type="domain" description="CheB-type methylesterase" evidence="11">
    <location>
        <begin position="5"/>
        <end position="197"/>
    </location>
</feature>
<evidence type="ECO:0000256" key="8">
    <source>
        <dbReference type="PROSITE-ProRule" id="PRU00050"/>
    </source>
</evidence>
<dbReference type="PROSITE" id="PS50123">
    <property type="entry name" value="CHER"/>
    <property type="match status" value="1"/>
</dbReference>
<protein>
    <recommendedName>
        <fullName evidence="2">histidine kinase</fullName>
        <ecNumber evidence="2">2.7.13.3</ecNumber>
    </recommendedName>
</protein>
<dbReference type="PRINTS" id="PR00996">
    <property type="entry name" value="CHERMTFRASE"/>
</dbReference>
<dbReference type="Proteomes" id="UP000298216">
    <property type="component" value="Unassembled WGS sequence"/>
</dbReference>
<dbReference type="InterPro" id="IPR036890">
    <property type="entry name" value="HATPase_C_sf"/>
</dbReference>
<dbReference type="PROSITE" id="PS50113">
    <property type="entry name" value="PAC"/>
    <property type="match status" value="1"/>
</dbReference>
<dbReference type="PANTHER" id="PTHR24422:SF27">
    <property type="entry name" value="PROTEIN-GLUTAMATE O-METHYLTRANSFERASE"/>
    <property type="match status" value="1"/>
</dbReference>
<dbReference type="InterPro" id="IPR022642">
    <property type="entry name" value="CheR_C"/>
</dbReference>
<gene>
    <name evidence="13" type="ORF">EGY25_02995</name>
</gene>
<dbReference type="GO" id="GO:0005524">
    <property type="term" value="F:ATP binding"/>
    <property type="evidence" value="ECO:0007669"/>
    <property type="project" value="UniProtKB-KW"/>
</dbReference>
<dbReference type="Pfam" id="PF01739">
    <property type="entry name" value="CheR"/>
    <property type="match status" value="1"/>
</dbReference>
<dbReference type="SMART" id="SM00911">
    <property type="entry name" value="HWE_HK"/>
    <property type="match status" value="1"/>
</dbReference>
<dbReference type="InterPro" id="IPR000673">
    <property type="entry name" value="Sig_transdc_resp-reg_Me-estase"/>
</dbReference>
<keyword evidence="8" id="KW-0378">Hydrolase</keyword>
<dbReference type="Pfam" id="PF13596">
    <property type="entry name" value="PAS_10"/>
    <property type="match status" value="1"/>
</dbReference>
<dbReference type="GO" id="GO:0008984">
    <property type="term" value="F:protein-glutamate methylesterase activity"/>
    <property type="evidence" value="ECO:0007669"/>
    <property type="project" value="InterPro"/>
</dbReference>
<dbReference type="PROSITE" id="PS50122">
    <property type="entry name" value="CHEB"/>
    <property type="match status" value="1"/>
</dbReference>
<name>A0A4Y9RYE5_9CAUL</name>
<dbReference type="Pfam" id="PF03705">
    <property type="entry name" value="CheR_N"/>
    <property type="match status" value="1"/>
</dbReference>
<dbReference type="GO" id="GO:0000156">
    <property type="term" value="F:phosphorelay response regulator activity"/>
    <property type="evidence" value="ECO:0007669"/>
    <property type="project" value="InterPro"/>
</dbReference>
<dbReference type="AlphaFoldDB" id="A0A4Y9RYE5"/>
<dbReference type="OrthoDB" id="7991996at2"/>
<dbReference type="SUPFAM" id="SSF52738">
    <property type="entry name" value="Methylesterase CheB, C-terminal domain"/>
    <property type="match status" value="1"/>
</dbReference>
<dbReference type="GO" id="GO:0008757">
    <property type="term" value="F:S-adenosylmethionine-dependent methyltransferase activity"/>
    <property type="evidence" value="ECO:0007669"/>
    <property type="project" value="InterPro"/>
</dbReference>
<sequence length="1034" mass="114343">MNDTPADSRFPIVGVGASAGGVEALEGFFKGIPEAPGFAVVIVTHLNPERESVLHAIVARYTHMPVHIAQDGAAVEVGSVHVLPADAIATMRDGMLSIRPHEPSQRERKPIDIFLSSLAKDQQEYAVSVVLSGGDGDGTLGTKAIKEHGGLTLAQVPDGHGPANPDMPESAISTGMVDFALPVDQMGERLAEHAQSFGLLDAIAANTPANTGDANRRAIYALLRDQIGHDFEGYKPLTFMRRVQRRMQVVQLTTLEAYIERLRHDPNEVSALFHDLLINVTNFFRDAEAFSKLETLVIPRLFEGRGANDTVRVWVPGCSTGEEVFSIAMLMREHMDGLAAPPKVNIFATDIDDKALVVARSGRYPEALLDSVSPERRKRFFIPDGGSFVIAKEVRDLCIFSPHSVIRDPPFSRMDLVSCRNLLIYFGPQVQAQVIPTFHYALRSGGYLFLGGSENVSQYSDLFAPVDKKHRIFRSREDGAARRPLTVNGNLGGGLFSGGSEFSRRSSTGALALRQSVEQQVLDRFAPSHVVTSRDGEVIYYSARTGKYLESPSGAPSRQLMNLARKGLRLDLRTAFREAVESNTTAVREHLELEGENGQIQLVTLTVQPILNSPDGEALLLVLFTDEGLPLSRQEVSVRAGARRFGDAEHLEQELRDTRDRLQSLIEEYETALEELKASNEELVSVNEELQSTNEELEASKEELQSLNEELHTVNAELHDKVEALDRANVDLQNLFANTQIATVFLDRDLVIRSFTPTLKEVFNVLPSDRGRPITDLTGRLSLIDLAEDVRQVIRDGRELERQLVATDESAYFLVRLAPYRDVDQRPHGVVVTFSDITTAREAEATGRRMIDELNHRVKNMLTVVICILEQTLKTSDAAVFRDVFLGRLHAMSRSYELLSHEAWSDVSIGELVRQEMEPFGLNRVECDGPVVRVQPRMALALGMILHELATNAAKYGALSDAKGRVFVTWTLANDQVRLHWEERDGPQVAVPSRRGLGLKLVERETASALGGKAKVSFESLGLQVSLLFKRTSP</sequence>
<dbReference type="GO" id="GO:0006935">
    <property type="term" value="P:chemotaxis"/>
    <property type="evidence" value="ECO:0007669"/>
    <property type="project" value="UniProtKB-UniRule"/>
</dbReference>
<keyword evidence="5" id="KW-0547">Nucleotide-binding</keyword>
<evidence type="ECO:0000256" key="5">
    <source>
        <dbReference type="ARBA" id="ARBA00022741"/>
    </source>
</evidence>
<dbReference type="PANTHER" id="PTHR24422">
    <property type="entry name" value="CHEMOTAXIS PROTEIN METHYLTRANSFERASE"/>
    <property type="match status" value="1"/>
</dbReference>
<keyword evidence="9" id="KW-0175">Coiled coil</keyword>
<reference evidence="13 14" key="1">
    <citation type="submission" date="2019-03" db="EMBL/GenBank/DDBJ databases">
        <title>Draft genome of Brevundimonas sp. a heavy metal resistant soil bacteria.</title>
        <authorList>
            <person name="Soto J."/>
        </authorList>
    </citation>
    <scope>NUCLEOTIDE SEQUENCE [LARGE SCALE GENOMIC DNA]</scope>
    <source>
        <strain evidence="13 14">B-10</strain>
    </source>
</reference>
<dbReference type="GO" id="GO:0004673">
    <property type="term" value="F:protein histidine kinase activity"/>
    <property type="evidence" value="ECO:0007669"/>
    <property type="project" value="UniProtKB-EC"/>
</dbReference>
<feature type="domain" description="CheR-type methyltransferase" evidence="12">
    <location>
        <begin position="204"/>
        <end position="486"/>
    </location>
</feature>
<evidence type="ECO:0000313" key="14">
    <source>
        <dbReference type="Proteomes" id="UP000298216"/>
    </source>
</evidence>
<dbReference type="Pfam" id="PF07536">
    <property type="entry name" value="HWE_HK"/>
    <property type="match status" value="1"/>
</dbReference>
<keyword evidence="6" id="KW-0418">Kinase</keyword>
<evidence type="ECO:0000256" key="1">
    <source>
        <dbReference type="ARBA" id="ARBA00000085"/>
    </source>
</evidence>
<evidence type="ECO:0000313" key="13">
    <source>
        <dbReference type="EMBL" id="TFW14190.1"/>
    </source>
</evidence>
<feature type="active site" evidence="8">
    <location>
        <position position="45"/>
    </location>
</feature>
<keyword evidence="4" id="KW-0808">Transferase</keyword>
<dbReference type="InterPro" id="IPR000780">
    <property type="entry name" value="CheR_MeTrfase"/>
</dbReference>
<dbReference type="GO" id="GO:0005737">
    <property type="term" value="C:cytoplasm"/>
    <property type="evidence" value="ECO:0007669"/>
    <property type="project" value="InterPro"/>
</dbReference>
<accession>A0A4Y9RYE5</accession>
<evidence type="ECO:0000256" key="7">
    <source>
        <dbReference type="ARBA" id="ARBA00022840"/>
    </source>
</evidence>
<dbReference type="InterPro" id="IPR035965">
    <property type="entry name" value="PAS-like_dom_sf"/>
</dbReference>
<proteinExistence type="predicted"/>
<evidence type="ECO:0000259" key="10">
    <source>
        <dbReference type="PROSITE" id="PS50113"/>
    </source>
</evidence>